<keyword evidence="2" id="KW-0813">Transport</keyword>
<dbReference type="EMBL" id="KZ992574">
    <property type="protein sequence ID" value="RKP08734.1"/>
    <property type="molecule type" value="Genomic_DNA"/>
</dbReference>
<evidence type="ECO:0000256" key="1">
    <source>
        <dbReference type="ARBA" id="ARBA00004586"/>
    </source>
</evidence>
<feature type="compositionally biased region" description="Polar residues" evidence="11">
    <location>
        <begin position="208"/>
        <end position="218"/>
    </location>
</feature>
<dbReference type="PROSITE" id="PS50004">
    <property type="entry name" value="C2"/>
    <property type="match status" value="2"/>
</dbReference>
<name>A0A4P9XRL7_9FUNG</name>
<evidence type="ECO:0000256" key="6">
    <source>
        <dbReference type="ARBA" id="ARBA00022824"/>
    </source>
</evidence>
<feature type="domain" description="C2" evidence="13">
    <location>
        <begin position="718"/>
        <end position="865"/>
    </location>
</feature>
<evidence type="ECO:0000256" key="10">
    <source>
        <dbReference type="ARBA" id="ARBA00023136"/>
    </source>
</evidence>
<keyword evidence="7 12" id="KW-1133">Transmembrane helix</keyword>
<feature type="region of interest" description="Disordered" evidence="11">
    <location>
        <begin position="1"/>
        <end position="132"/>
    </location>
</feature>
<keyword evidence="8" id="KW-0445">Lipid transport</keyword>
<gene>
    <name evidence="15" type="ORF">THASP1DRAFT_29473</name>
</gene>
<dbReference type="GO" id="GO:0005789">
    <property type="term" value="C:endoplasmic reticulum membrane"/>
    <property type="evidence" value="ECO:0007669"/>
    <property type="project" value="UniProtKB-SubCell"/>
</dbReference>
<dbReference type="Pfam" id="PF25669">
    <property type="entry name" value="SMP_MUG190-like"/>
    <property type="match status" value="1"/>
</dbReference>
<dbReference type="InterPro" id="IPR057349">
    <property type="entry name" value="C2_Mug190_3rd"/>
</dbReference>
<dbReference type="GO" id="GO:0006869">
    <property type="term" value="P:lipid transport"/>
    <property type="evidence" value="ECO:0007669"/>
    <property type="project" value="UniProtKB-KW"/>
</dbReference>
<accession>A0A4P9XRL7</accession>
<dbReference type="PROSITE" id="PS51847">
    <property type="entry name" value="SMP"/>
    <property type="match status" value="1"/>
</dbReference>
<dbReference type="InterPro" id="IPR031468">
    <property type="entry name" value="SMP_LBD"/>
</dbReference>
<keyword evidence="3" id="KW-0597">Phosphoprotein</keyword>
<feature type="region of interest" description="Disordered" evidence="11">
    <location>
        <begin position="155"/>
        <end position="218"/>
    </location>
</feature>
<dbReference type="PANTHER" id="PTHR47348:SF3">
    <property type="entry name" value="MEIOTICALLY UP-REGULATED GENE 190 PROTEIN"/>
    <property type="match status" value="1"/>
</dbReference>
<dbReference type="Pfam" id="PF25331">
    <property type="entry name" value="C2_Mug190_3rd"/>
    <property type="match status" value="1"/>
</dbReference>
<dbReference type="Proteomes" id="UP000271241">
    <property type="component" value="Unassembled WGS sequence"/>
</dbReference>
<evidence type="ECO:0000256" key="12">
    <source>
        <dbReference type="SAM" id="Phobius"/>
    </source>
</evidence>
<feature type="region of interest" description="Disordered" evidence="11">
    <location>
        <begin position="1136"/>
        <end position="1158"/>
    </location>
</feature>
<evidence type="ECO:0008006" key="17">
    <source>
        <dbReference type="Google" id="ProtNLM"/>
    </source>
</evidence>
<keyword evidence="6" id="KW-0256">Endoplasmic reticulum</keyword>
<dbReference type="InterPro" id="IPR035892">
    <property type="entry name" value="C2_domain_sf"/>
</dbReference>
<proteinExistence type="predicted"/>
<dbReference type="Pfam" id="PF00168">
    <property type="entry name" value="C2"/>
    <property type="match status" value="2"/>
</dbReference>
<keyword evidence="9" id="KW-0446">Lipid-binding</keyword>
<feature type="compositionally biased region" description="Polar residues" evidence="11">
    <location>
        <begin position="68"/>
        <end position="77"/>
    </location>
</feature>
<evidence type="ECO:0000259" key="13">
    <source>
        <dbReference type="PROSITE" id="PS50004"/>
    </source>
</evidence>
<dbReference type="CDD" id="cd04052">
    <property type="entry name" value="C2B_Tricalbin-like"/>
    <property type="match status" value="1"/>
</dbReference>
<dbReference type="AlphaFoldDB" id="A0A4P9XRL7"/>
<evidence type="ECO:0000256" key="8">
    <source>
        <dbReference type="ARBA" id="ARBA00023055"/>
    </source>
</evidence>
<keyword evidence="10 12" id="KW-0472">Membrane</keyword>
<evidence type="ECO:0000259" key="14">
    <source>
        <dbReference type="PROSITE" id="PS51847"/>
    </source>
</evidence>
<feature type="domain" description="C2" evidence="13">
    <location>
        <begin position="582"/>
        <end position="706"/>
    </location>
</feature>
<evidence type="ECO:0000256" key="3">
    <source>
        <dbReference type="ARBA" id="ARBA00022553"/>
    </source>
</evidence>
<dbReference type="STRING" id="78915.A0A4P9XRL7"/>
<keyword evidence="5" id="KW-0677">Repeat</keyword>
<evidence type="ECO:0000313" key="16">
    <source>
        <dbReference type="Proteomes" id="UP000271241"/>
    </source>
</evidence>
<evidence type="ECO:0000256" key="9">
    <source>
        <dbReference type="ARBA" id="ARBA00023121"/>
    </source>
</evidence>
<feature type="compositionally biased region" description="Polar residues" evidence="11">
    <location>
        <begin position="155"/>
        <end position="171"/>
    </location>
</feature>
<evidence type="ECO:0000313" key="15">
    <source>
        <dbReference type="EMBL" id="RKP08734.1"/>
    </source>
</evidence>
<dbReference type="SMART" id="SM00239">
    <property type="entry name" value="C2"/>
    <property type="match status" value="2"/>
</dbReference>
<sequence length="1253" mass="138759">MSLTEEPIAALAEESTAQSLPEAPADTAPAIVATSTMNTLESHRAGRPTLPPRPSPMTLPLTPIRSVSEASSGSLNRDTVEDAGAGVPADTLAPPLVNGPDTYVTGASAPPSDGYGGDESGDSDQMSRQASCLGRDTGATVQDAGANEHQYVQSASNIERSGSTRSTQSAATDIDTAIKRNNQRRHRARSSISSLLRRRLGSRVSTSQPGGSAASSTEHLALSPTAIVDRKSAMAGNDNMPVDWNDSSESVARSPSMTNGLQDNLAGKDIYTNAPGTSRFDALAAYIAPFGKLPYGIELNLDTALSHYASTMRFRYVCSIVGVVLFLTIGYSYGLSIWLAFAIIGCLLYALRRADTSDASIWTHLVELERANRILGKQAESVEWVNYVVRQLWPLINRELFAPAIDLMEKVLQAHCPGFVYAVRVDEVDQGVYPFRVRGIRVLPADLHAARADDEFNNGIHIEADFSYQAVTAATSRQQSRNAHMICLFNVGVKGVAGVVVPAFIELLTCTGTCRIKLQPSPDPPFVRMGNFTLMRRPRIDISVKPLRTVNVMNVPLISDYILHCINIVLADFIWPKSYTADIGKFILGDDVPHESPSIGVLHITFHSAANLRNADVLGKSDAYATISLSQRGKTRFRTRILANNLNPVWEETGFMLVTRDDVRNDERIHLKVWDADRWNSDDALGYVELPLLPLISSPGEIVTRTDALLNQLDDDPTRSELTYSIGFYPKTPKIREALPGILTVTIHEAIDLELRGPPREAQPEDVATSGVAGSIRRASNVYQFPSSYAELLVNDELTYRTRTKPSNPRPFWNCSTDRFIRDWHSCRIRVVVRDLRSREHDPILGVVALELAELMENIPPDHPMEVSRRFRLLGGIGLGHIRLSVVFHPVQMSIPPSLCGYNVGVLHLDNLRVTDVRGLVEATPVYCRVSLNARDSISHDTSTEKMRCKNVEPLPIPTRSSKVATSLLQEADWSSTSMTFPVRARYITAVILQLRQRNLRREVIAQGVVWLKDLVDDEPVDADIPLFALGDVKEADRDQPPNPTPVNLVTATRDCLQQSMETHPGRIERFIGHLRMTICFRRGIAADHRRRQNAELRRAMEVHELVRDENLLPGAAVDTHRENLIDELDWRQWQGSEEHHGASEASADEGDAGSTGSIYQRHSMESASLHERLDDAVNGGRYSEQLNAGHQRSASSSNLQQRKARYQLGPMKYKGVRTLKWAKDKLEEGGQRVRHIVRPRHRQNMPEDEPKI</sequence>
<feature type="transmembrane region" description="Helical" evidence="12">
    <location>
        <begin position="486"/>
        <end position="505"/>
    </location>
</feature>
<dbReference type="CDD" id="cd21676">
    <property type="entry name" value="SMP_Mug190"/>
    <property type="match status" value="1"/>
</dbReference>
<reference evidence="16" key="1">
    <citation type="journal article" date="2018" name="Nat. Microbiol.">
        <title>Leveraging single-cell genomics to expand the fungal tree of life.</title>
        <authorList>
            <person name="Ahrendt S.R."/>
            <person name="Quandt C.A."/>
            <person name="Ciobanu D."/>
            <person name="Clum A."/>
            <person name="Salamov A."/>
            <person name="Andreopoulos B."/>
            <person name="Cheng J.F."/>
            <person name="Woyke T."/>
            <person name="Pelin A."/>
            <person name="Henrissat B."/>
            <person name="Reynolds N.K."/>
            <person name="Benny G.L."/>
            <person name="Smith M.E."/>
            <person name="James T.Y."/>
            <person name="Grigoriev I.V."/>
        </authorList>
    </citation>
    <scope>NUCLEOTIDE SEQUENCE [LARGE SCALE GENOMIC DNA]</scope>
    <source>
        <strain evidence="16">RSA 1356</strain>
    </source>
</reference>
<protein>
    <recommendedName>
        <fullName evidence="17">C2 domain-containing protein</fullName>
    </recommendedName>
</protein>
<evidence type="ECO:0000256" key="4">
    <source>
        <dbReference type="ARBA" id="ARBA00022692"/>
    </source>
</evidence>
<evidence type="ECO:0000256" key="2">
    <source>
        <dbReference type="ARBA" id="ARBA00022448"/>
    </source>
</evidence>
<dbReference type="Gene3D" id="2.60.40.150">
    <property type="entry name" value="C2 domain"/>
    <property type="match status" value="2"/>
</dbReference>
<keyword evidence="4 12" id="KW-0812">Transmembrane</keyword>
<dbReference type="GO" id="GO:0061817">
    <property type="term" value="P:endoplasmic reticulum-plasma membrane tethering"/>
    <property type="evidence" value="ECO:0007669"/>
    <property type="project" value="InterPro"/>
</dbReference>
<organism evidence="15 16">
    <name type="scientific">Thamnocephalis sphaerospora</name>
    <dbReference type="NCBI Taxonomy" id="78915"/>
    <lineage>
        <taxon>Eukaryota</taxon>
        <taxon>Fungi</taxon>
        <taxon>Fungi incertae sedis</taxon>
        <taxon>Zoopagomycota</taxon>
        <taxon>Zoopagomycotina</taxon>
        <taxon>Zoopagomycetes</taxon>
        <taxon>Zoopagales</taxon>
        <taxon>Sigmoideomycetaceae</taxon>
        <taxon>Thamnocephalis</taxon>
    </lineage>
</organism>
<keyword evidence="16" id="KW-1185">Reference proteome</keyword>
<evidence type="ECO:0000256" key="11">
    <source>
        <dbReference type="SAM" id="MobiDB-lite"/>
    </source>
</evidence>
<dbReference type="GO" id="GO:0008289">
    <property type="term" value="F:lipid binding"/>
    <property type="evidence" value="ECO:0007669"/>
    <property type="project" value="UniProtKB-KW"/>
</dbReference>
<dbReference type="InterPro" id="IPR037765">
    <property type="entry name" value="C2B_Tricalbin"/>
</dbReference>
<comment type="subcellular location">
    <subcellularLocation>
        <location evidence="1">Endoplasmic reticulum membrane</location>
    </subcellularLocation>
</comment>
<dbReference type="InterPro" id="IPR000008">
    <property type="entry name" value="C2_dom"/>
</dbReference>
<feature type="domain" description="SMP-LTD" evidence="14">
    <location>
        <begin position="378"/>
        <end position="584"/>
    </location>
</feature>
<evidence type="ECO:0000256" key="7">
    <source>
        <dbReference type="ARBA" id="ARBA00022989"/>
    </source>
</evidence>
<dbReference type="OrthoDB" id="419768at2759"/>
<feature type="transmembrane region" description="Helical" evidence="12">
    <location>
        <begin position="320"/>
        <end position="351"/>
    </location>
</feature>
<dbReference type="SUPFAM" id="SSF49562">
    <property type="entry name" value="C2 domain (Calcium/lipid-binding domain, CaLB)"/>
    <property type="match status" value="2"/>
</dbReference>
<evidence type="ECO:0000256" key="5">
    <source>
        <dbReference type="ARBA" id="ARBA00022737"/>
    </source>
</evidence>
<dbReference type="PANTHER" id="PTHR47348">
    <property type="entry name" value="MEIOTICALLY UP-REGULATED GENE 190 PROTEIN"/>
    <property type="match status" value="1"/>
</dbReference>